<organism evidence="2 3">
    <name type="scientific">Streptomyces enissocaesilis</name>
    <dbReference type="NCBI Taxonomy" id="332589"/>
    <lineage>
        <taxon>Bacteria</taxon>
        <taxon>Bacillati</taxon>
        <taxon>Actinomycetota</taxon>
        <taxon>Actinomycetes</taxon>
        <taxon>Kitasatosporales</taxon>
        <taxon>Streptomycetaceae</taxon>
        <taxon>Streptomyces</taxon>
        <taxon>Streptomyces rochei group</taxon>
    </lineage>
</organism>
<protein>
    <recommendedName>
        <fullName evidence="4">Methyltransferase</fullName>
    </recommendedName>
</protein>
<dbReference type="Proteomes" id="UP001500403">
    <property type="component" value="Unassembled WGS sequence"/>
</dbReference>
<evidence type="ECO:0008006" key="4">
    <source>
        <dbReference type="Google" id="ProtNLM"/>
    </source>
</evidence>
<feature type="region of interest" description="Disordered" evidence="1">
    <location>
        <begin position="91"/>
        <end position="131"/>
    </location>
</feature>
<evidence type="ECO:0000256" key="1">
    <source>
        <dbReference type="SAM" id="MobiDB-lite"/>
    </source>
</evidence>
<name>A0ABP6K1L6_9ACTN</name>
<evidence type="ECO:0000313" key="2">
    <source>
        <dbReference type="EMBL" id="GAA2954876.1"/>
    </source>
</evidence>
<reference evidence="3" key="1">
    <citation type="journal article" date="2019" name="Int. J. Syst. Evol. Microbiol.">
        <title>The Global Catalogue of Microorganisms (GCM) 10K type strain sequencing project: providing services to taxonomists for standard genome sequencing and annotation.</title>
        <authorList>
            <consortium name="The Broad Institute Genomics Platform"/>
            <consortium name="The Broad Institute Genome Sequencing Center for Infectious Disease"/>
            <person name="Wu L."/>
            <person name="Ma J."/>
        </authorList>
    </citation>
    <scope>NUCLEOTIDE SEQUENCE [LARGE SCALE GENOMIC DNA]</scope>
    <source>
        <strain evidence="3">JCM 9088</strain>
    </source>
</reference>
<comment type="caution">
    <text evidence="2">The sequence shown here is derived from an EMBL/GenBank/DDBJ whole genome shotgun (WGS) entry which is preliminary data.</text>
</comment>
<accession>A0ABP6K1L6</accession>
<dbReference type="Gene3D" id="3.40.50.150">
    <property type="entry name" value="Vaccinia Virus protein VP39"/>
    <property type="match status" value="1"/>
</dbReference>
<proteinExistence type="predicted"/>
<dbReference type="SUPFAM" id="SSF53335">
    <property type="entry name" value="S-adenosyl-L-methionine-dependent methyltransferases"/>
    <property type="match status" value="1"/>
</dbReference>
<keyword evidence="3" id="KW-1185">Reference proteome</keyword>
<dbReference type="EMBL" id="BAAAUD010000044">
    <property type="protein sequence ID" value="GAA2954876.1"/>
    <property type="molecule type" value="Genomic_DNA"/>
</dbReference>
<gene>
    <name evidence="2" type="ORF">GCM10010446_44840</name>
</gene>
<sequence>MDDTPSHFPATLSRLRAAACEAGFLMSWEERTGGLSAVPAAAQPGGRMLELGTGVGQGAAWLPSGMDEVSSVVTVQLDPVVPAVAHEQLGADQRVTSATGGGGKNTSMSEYAARPPPTCALNGSRARSVQK</sequence>
<evidence type="ECO:0000313" key="3">
    <source>
        <dbReference type="Proteomes" id="UP001500403"/>
    </source>
</evidence>
<dbReference type="InterPro" id="IPR029063">
    <property type="entry name" value="SAM-dependent_MTases_sf"/>
</dbReference>